<protein>
    <recommendedName>
        <fullName evidence="3">F-box domain-containing protein</fullName>
    </recommendedName>
</protein>
<evidence type="ECO:0008006" key="3">
    <source>
        <dbReference type="Google" id="ProtNLM"/>
    </source>
</evidence>
<comment type="caution">
    <text evidence="1">The sequence shown here is derived from an EMBL/GenBank/DDBJ whole genome shotgun (WGS) entry which is preliminary data.</text>
</comment>
<dbReference type="Proteomes" id="UP000022910">
    <property type="component" value="Unassembled WGS sequence"/>
</dbReference>
<keyword evidence="2" id="KW-1185">Reference proteome</keyword>
<organism evidence="1 2">
    <name type="scientific">Rhizophagus irregularis (strain DAOM 197198w)</name>
    <name type="common">Glomus intraradices</name>
    <dbReference type="NCBI Taxonomy" id="1432141"/>
    <lineage>
        <taxon>Eukaryota</taxon>
        <taxon>Fungi</taxon>
        <taxon>Fungi incertae sedis</taxon>
        <taxon>Mucoromycota</taxon>
        <taxon>Glomeromycotina</taxon>
        <taxon>Glomeromycetes</taxon>
        <taxon>Glomerales</taxon>
        <taxon>Glomeraceae</taxon>
        <taxon>Rhizophagus</taxon>
    </lineage>
</organism>
<sequence>MAATLPELCLHLIFKELEKDWKARYTCILINRHWCISAIPELWKDPFSFCFESGQKERYVQLMDSYIKCLSQEFRESVGLDSTVKAIFNYTSFLQKFWLNDILATIKVWLDTSIFFEEKVKGSALLEKEFERKTVLKIFKALCENFIINSTYMEGIYFNEEQIMNIFELTQAEENLSNITCLDCVIVGDEVGLLPTILLSASKILMNLKKIIIIWINDITPLDLCVKNMAQLIKNQKRLEDVTISCLDSDFPIIWKSVLEHCNVLTCFCLNLIQFNKSDPFPLHELSIFSNLQQLEITYCSNFKFSINDNDLSLSFQKLNRICIIMDEGKGFPPDFIKVLFKQSNEKIKELTLSIDESETKDILSYCQDYCTKLIELTYSIDINYVNLFSSYLNTLKYLEILSLRYLEFSGEDLLILIGENLPKSVINLTFNFENYLQFNYLSKLFKICKEKGIKFKVLDFSNCSFFNDHHICLLLTYYNNGQLDKLYLGNKKNFTKKYIDDVKKHVGFVKFSEYRAKYRLPDIEYNELY</sequence>
<dbReference type="HOGENOM" id="CLU_028913_7_1_1"/>
<evidence type="ECO:0000313" key="2">
    <source>
        <dbReference type="Proteomes" id="UP000022910"/>
    </source>
</evidence>
<dbReference type="SMR" id="A0A015MA94"/>
<name>A0A015MA94_RHIIW</name>
<proteinExistence type="predicted"/>
<gene>
    <name evidence="1" type="ORF">RirG_149360</name>
</gene>
<dbReference type="EMBL" id="JEMT01023791">
    <property type="protein sequence ID" value="EXX63758.1"/>
    <property type="molecule type" value="Genomic_DNA"/>
</dbReference>
<reference evidence="1 2" key="1">
    <citation type="submission" date="2014-02" db="EMBL/GenBank/DDBJ databases">
        <title>Single nucleus genome sequencing reveals high similarity among nuclei of an endomycorrhizal fungus.</title>
        <authorList>
            <person name="Lin K."/>
            <person name="Geurts R."/>
            <person name="Zhang Z."/>
            <person name="Limpens E."/>
            <person name="Saunders D.G."/>
            <person name="Mu D."/>
            <person name="Pang E."/>
            <person name="Cao H."/>
            <person name="Cha H."/>
            <person name="Lin T."/>
            <person name="Zhou Q."/>
            <person name="Shang Y."/>
            <person name="Li Y."/>
            <person name="Ivanov S."/>
            <person name="Sharma T."/>
            <person name="Velzen R.V."/>
            <person name="Ruijter N.D."/>
            <person name="Aanen D.K."/>
            <person name="Win J."/>
            <person name="Kamoun S."/>
            <person name="Bisseling T."/>
            <person name="Huang S."/>
        </authorList>
    </citation>
    <scope>NUCLEOTIDE SEQUENCE [LARGE SCALE GENOMIC DNA]</scope>
    <source>
        <strain evidence="2">DAOM197198w</strain>
    </source>
</reference>
<accession>A0A015MA94</accession>
<dbReference type="OrthoDB" id="2378493at2759"/>
<evidence type="ECO:0000313" key="1">
    <source>
        <dbReference type="EMBL" id="EXX63758.1"/>
    </source>
</evidence>
<dbReference type="AlphaFoldDB" id="A0A015MA94"/>